<dbReference type="AlphaFoldDB" id="A0A8H7IJF4"/>
<feature type="region of interest" description="Disordered" evidence="1">
    <location>
        <begin position="1"/>
        <end position="36"/>
    </location>
</feature>
<dbReference type="Proteomes" id="UP000614334">
    <property type="component" value="Unassembled WGS sequence"/>
</dbReference>
<dbReference type="EMBL" id="JACYCF010000003">
    <property type="protein sequence ID" value="KAF8758897.1"/>
    <property type="molecule type" value="Genomic_DNA"/>
</dbReference>
<accession>A0A8H7IJF4</accession>
<gene>
    <name evidence="2" type="ORF">RHS01_02515</name>
</gene>
<name>A0A8H7IJF4_9AGAM</name>
<protein>
    <submittedName>
        <fullName evidence="2">Uncharacterized protein</fullName>
    </submittedName>
</protein>
<sequence length="74" mass="8011">MALGATPPAPVDEQQPVDEAKTPAPTHPLPLPGRARRQLPLDLAEALRHQVLEGALPLLRFHEGGHCILEPQCQ</sequence>
<comment type="caution">
    <text evidence="2">The sequence shown here is derived from an EMBL/GenBank/DDBJ whole genome shotgun (WGS) entry which is preliminary data.</text>
</comment>
<reference evidence="2" key="1">
    <citation type="submission" date="2020-09" db="EMBL/GenBank/DDBJ databases">
        <title>Comparative genome analyses of four rice-infecting Rhizoctonia solani isolates reveal extensive enrichment of homogalacturonan modification genes.</title>
        <authorList>
            <person name="Lee D.-Y."/>
            <person name="Jeon J."/>
            <person name="Kim K.-T."/>
            <person name="Cheong K."/>
            <person name="Song H."/>
            <person name="Choi G."/>
            <person name="Ko J."/>
            <person name="Opiyo S.O."/>
            <person name="Zuo S."/>
            <person name="Madhav S."/>
            <person name="Lee Y.-H."/>
            <person name="Wang G.-L."/>
        </authorList>
    </citation>
    <scope>NUCLEOTIDE SEQUENCE</scope>
    <source>
        <strain evidence="2">AG1-IA B2</strain>
    </source>
</reference>
<evidence type="ECO:0000313" key="2">
    <source>
        <dbReference type="EMBL" id="KAF8758897.1"/>
    </source>
</evidence>
<evidence type="ECO:0000313" key="3">
    <source>
        <dbReference type="Proteomes" id="UP000614334"/>
    </source>
</evidence>
<evidence type="ECO:0000256" key="1">
    <source>
        <dbReference type="SAM" id="MobiDB-lite"/>
    </source>
</evidence>
<organism evidence="2 3">
    <name type="scientific">Rhizoctonia solani</name>
    <dbReference type="NCBI Taxonomy" id="456999"/>
    <lineage>
        <taxon>Eukaryota</taxon>
        <taxon>Fungi</taxon>
        <taxon>Dikarya</taxon>
        <taxon>Basidiomycota</taxon>
        <taxon>Agaricomycotina</taxon>
        <taxon>Agaricomycetes</taxon>
        <taxon>Cantharellales</taxon>
        <taxon>Ceratobasidiaceae</taxon>
        <taxon>Rhizoctonia</taxon>
    </lineage>
</organism>
<proteinExistence type="predicted"/>